<dbReference type="Pfam" id="PF25198">
    <property type="entry name" value="Spore_GerAC_N"/>
    <property type="match status" value="1"/>
</dbReference>
<dbReference type="AlphaFoldDB" id="A0A9D1SN41"/>
<keyword evidence="6" id="KW-0564">Palmitate</keyword>
<sequence>MKSFKIIICILAAALCLSGCSEATRRLDEQEIIQGAAVDQQGHDILVTLQAFDLIKEGTGSDTLTGNLTYNIDGKGSDISSAVSDASKKTGHEIFLGQNKLLVLSRELTENNFEKNLDYLLRGINARADVLVALSESRASDILECTQNDALVPAQNIVDALQAAAGEGRCAAVSIKDLMNAYANRTDDVFLPVLSAGGSEDEKQCAVSGVAVFRGSTLQTVLGETESRGLMLLRRKLKSGNFSFDTDDYGRVSLELVRSSPKQTVTWQNGQLHVRFQVKCSFTVNEVEKGLVTSIGKDEIRALQEKTNDMIESMCLLACRLTYGKGCDVLHTGRRLSRTDAPAYQANLDNWPNVLQAAAYSVQANSEIVMLGSNAIRD</sequence>
<name>A0A9D1SN41_9FIRM</name>
<gene>
    <name evidence="11" type="ORF">IAD23_02100</name>
</gene>
<proteinExistence type="inferred from homology"/>
<dbReference type="Gene3D" id="3.30.300.210">
    <property type="entry name" value="Nutrient germinant receptor protein C, domain 3"/>
    <property type="match status" value="1"/>
</dbReference>
<evidence type="ECO:0000256" key="6">
    <source>
        <dbReference type="ARBA" id="ARBA00023139"/>
    </source>
</evidence>
<evidence type="ECO:0000256" key="4">
    <source>
        <dbReference type="ARBA" id="ARBA00022729"/>
    </source>
</evidence>
<dbReference type="Proteomes" id="UP000824125">
    <property type="component" value="Unassembled WGS sequence"/>
</dbReference>
<organism evidence="11 12">
    <name type="scientific">Candidatus Scybalenecus merdavium</name>
    <dbReference type="NCBI Taxonomy" id="2840939"/>
    <lineage>
        <taxon>Bacteria</taxon>
        <taxon>Bacillati</taxon>
        <taxon>Bacillota</taxon>
        <taxon>Clostridia</taxon>
        <taxon>Eubacteriales</taxon>
        <taxon>Oscillospiraceae</taxon>
        <taxon>Oscillospiraceae incertae sedis</taxon>
        <taxon>Candidatus Scybalenecus</taxon>
    </lineage>
</organism>
<comment type="similarity">
    <text evidence="2">Belongs to the GerABKC lipoprotein family.</text>
</comment>
<dbReference type="InterPro" id="IPR046953">
    <property type="entry name" value="Spore_GerAC-like_C"/>
</dbReference>
<evidence type="ECO:0000256" key="1">
    <source>
        <dbReference type="ARBA" id="ARBA00004635"/>
    </source>
</evidence>
<dbReference type="InterPro" id="IPR057336">
    <property type="entry name" value="GerAC_N"/>
</dbReference>
<accession>A0A9D1SN41</accession>
<dbReference type="EMBL" id="DVNM01000012">
    <property type="protein sequence ID" value="HIU68734.1"/>
    <property type="molecule type" value="Genomic_DNA"/>
</dbReference>
<keyword evidence="5" id="KW-0472">Membrane</keyword>
<evidence type="ECO:0000256" key="3">
    <source>
        <dbReference type="ARBA" id="ARBA00022544"/>
    </source>
</evidence>
<dbReference type="Pfam" id="PF05504">
    <property type="entry name" value="Spore_GerAC"/>
    <property type="match status" value="1"/>
</dbReference>
<keyword evidence="4 8" id="KW-0732">Signal</keyword>
<reference evidence="11" key="1">
    <citation type="submission" date="2020-10" db="EMBL/GenBank/DDBJ databases">
        <authorList>
            <person name="Gilroy R."/>
        </authorList>
    </citation>
    <scope>NUCLEOTIDE SEQUENCE</scope>
    <source>
        <strain evidence="11">CHK176-6737</strain>
    </source>
</reference>
<evidence type="ECO:0000259" key="10">
    <source>
        <dbReference type="Pfam" id="PF25198"/>
    </source>
</evidence>
<evidence type="ECO:0000256" key="5">
    <source>
        <dbReference type="ARBA" id="ARBA00023136"/>
    </source>
</evidence>
<evidence type="ECO:0000256" key="2">
    <source>
        <dbReference type="ARBA" id="ARBA00007886"/>
    </source>
</evidence>
<dbReference type="GO" id="GO:0016020">
    <property type="term" value="C:membrane"/>
    <property type="evidence" value="ECO:0007669"/>
    <property type="project" value="UniProtKB-SubCell"/>
</dbReference>
<evidence type="ECO:0000313" key="12">
    <source>
        <dbReference type="Proteomes" id="UP000824125"/>
    </source>
</evidence>
<dbReference type="PANTHER" id="PTHR35789">
    <property type="entry name" value="SPORE GERMINATION PROTEIN B3"/>
    <property type="match status" value="1"/>
</dbReference>
<feature type="chain" id="PRO_5038359997" evidence="8">
    <location>
        <begin position="24"/>
        <end position="378"/>
    </location>
</feature>
<protein>
    <submittedName>
        <fullName evidence="11">Ger(X)C family spore germination protein</fullName>
    </submittedName>
</protein>
<reference evidence="11" key="2">
    <citation type="journal article" date="2021" name="PeerJ">
        <title>Extensive microbial diversity within the chicken gut microbiome revealed by metagenomics and culture.</title>
        <authorList>
            <person name="Gilroy R."/>
            <person name="Ravi A."/>
            <person name="Getino M."/>
            <person name="Pursley I."/>
            <person name="Horton D.L."/>
            <person name="Alikhan N.F."/>
            <person name="Baker D."/>
            <person name="Gharbi K."/>
            <person name="Hall N."/>
            <person name="Watson M."/>
            <person name="Adriaenssens E.M."/>
            <person name="Foster-Nyarko E."/>
            <person name="Jarju S."/>
            <person name="Secka A."/>
            <person name="Antonio M."/>
            <person name="Oren A."/>
            <person name="Chaudhuri R.R."/>
            <person name="La Ragione R."/>
            <person name="Hildebrand F."/>
            <person name="Pallen M.J."/>
        </authorList>
    </citation>
    <scope>NUCLEOTIDE SEQUENCE</scope>
    <source>
        <strain evidence="11">CHK176-6737</strain>
    </source>
</reference>
<evidence type="ECO:0000313" key="11">
    <source>
        <dbReference type="EMBL" id="HIU68734.1"/>
    </source>
</evidence>
<dbReference type="PANTHER" id="PTHR35789:SF1">
    <property type="entry name" value="SPORE GERMINATION PROTEIN B3"/>
    <property type="match status" value="1"/>
</dbReference>
<dbReference type="NCBIfam" id="TIGR02887">
    <property type="entry name" value="spore_ger_x_C"/>
    <property type="match status" value="1"/>
</dbReference>
<feature type="domain" description="Spore germination protein N-terminal" evidence="10">
    <location>
        <begin position="25"/>
        <end position="195"/>
    </location>
</feature>
<feature type="signal peptide" evidence="8">
    <location>
        <begin position="1"/>
        <end position="23"/>
    </location>
</feature>
<comment type="caution">
    <text evidence="11">The sequence shown here is derived from an EMBL/GenBank/DDBJ whole genome shotgun (WGS) entry which is preliminary data.</text>
</comment>
<evidence type="ECO:0000256" key="8">
    <source>
        <dbReference type="SAM" id="SignalP"/>
    </source>
</evidence>
<dbReference type="GO" id="GO:0009847">
    <property type="term" value="P:spore germination"/>
    <property type="evidence" value="ECO:0007669"/>
    <property type="project" value="InterPro"/>
</dbReference>
<comment type="subcellular location">
    <subcellularLocation>
        <location evidence="1">Membrane</location>
        <topology evidence="1">Lipid-anchor</topology>
    </subcellularLocation>
</comment>
<keyword evidence="3" id="KW-0309">Germination</keyword>
<evidence type="ECO:0000259" key="9">
    <source>
        <dbReference type="Pfam" id="PF05504"/>
    </source>
</evidence>
<dbReference type="InterPro" id="IPR038501">
    <property type="entry name" value="Spore_GerAC_C_sf"/>
</dbReference>
<dbReference type="InterPro" id="IPR008844">
    <property type="entry name" value="Spore_GerAC-like"/>
</dbReference>
<evidence type="ECO:0000256" key="7">
    <source>
        <dbReference type="ARBA" id="ARBA00023288"/>
    </source>
</evidence>
<feature type="domain" description="Spore germination GerAC-like C-terminal" evidence="9">
    <location>
        <begin position="208"/>
        <end position="370"/>
    </location>
</feature>
<keyword evidence="7" id="KW-0449">Lipoprotein</keyword>